<evidence type="ECO:0000256" key="1">
    <source>
        <dbReference type="ARBA" id="ARBA00007114"/>
    </source>
</evidence>
<feature type="region of interest" description="Disordered" evidence="2">
    <location>
        <begin position="1"/>
        <end position="54"/>
    </location>
</feature>
<comment type="similarity">
    <text evidence="1">Belongs to the bystin family.</text>
</comment>
<sequence length="495" mass="54554">MPKATSSRSAAAARRHNPLADDLVATGHLRTKSSGKRKSQQTSDDEGEHYIDAKASRKILQIGQDLADEDAAETRAALGETEPKINSAFHFESRFEDDDNMSDDGAQFGEEDWEEEVEEVELDPNDLDLFHKFIPGGDQDPIFNPRSADEDEGPGTNLTDLILEKIAAYEAKQAGNTGPHIQGGGLPEDAVQIPAKAVEVYEKVGMLLSRYKSGPLPKPFKILPTLPQWQTLLDITRPENWSPNAVYAGTKIFISHKPVVAQEFINIVLLDRVRHDIHETKKLNVHIYNALKKALYKPACFFKGLLFPLVGTGTCTLREAHIISSVIARVSIPVLHSAAALLRMCDISAEQTSASLSSEGTGAVNTFIRVFLEKKYALPYKVIDALVFHFLRFRAMDNSEDTLMQGQTPSAAAAKNFKLPVLWHQSLLVFAQRYRNDITEDQREALLDLLLVRGHKDIGPEVRRELLAGRGRGVVAPEAGQGAGDAGDDTMDMAL</sequence>
<dbReference type="AlphaFoldDB" id="A0A443I6B9"/>
<dbReference type="EMBL" id="RCNU01000001">
    <property type="protein sequence ID" value="RWQ99587.1"/>
    <property type="molecule type" value="Genomic_DNA"/>
</dbReference>
<dbReference type="GO" id="GO:0005737">
    <property type="term" value="C:cytoplasm"/>
    <property type="evidence" value="ECO:0007669"/>
    <property type="project" value="TreeGrafter"/>
</dbReference>
<accession>A0A443I6B9</accession>
<evidence type="ECO:0000313" key="4">
    <source>
        <dbReference type="Proteomes" id="UP000283841"/>
    </source>
</evidence>
<dbReference type="RefSeq" id="XP_028489232.1">
    <property type="nucleotide sequence ID" value="XM_028627719.1"/>
</dbReference>
<dbReference type="VEuPathDB" id="FungiDB:C8Q69DRAFT_396091"/>
<dbReference type="PANTHER" id="PTHR12821">
    <property type="entry name" value="BYSTIN"/>
    <property type="match status" value="1"/>
</dbReference>
<protein>
    <submittedName>
        <fullName evidence="3">Putative rRNA processing protein Bystin</fullName>
    </submittedName>
</protein>
<keyword evidence="4" id="KW-1185">Reference proteome</keyword>
<evidence type="ECO:0000313" key="3">
    <source>
        <dbReference type="EMBL" id="RWQ99587.1"/>
    </source>
</evidence>
<name>A0A443I6B9_BYSSP</name>
<dbReference type="InterPro" id="IPR007955">
    <property type="entry name" value="Bystin"/>
</dbReference>
<dbReference type="GO" id="GO:0006364">
    <property type="term" value="P:rRNA processing"/>
    <property type="evidence" value="ECO:0007669"/>
    <property type="project" value="TreeGrafter"/>
</dbReference>
<proteinExistence type="inferred from homology"/>
<evidence type="ECO:0000256" key="2">
    <source>
        <dbReference type="SAM" id="MobiDB-lite"/>
    </source>
</evidence>
<dbReference type="GO" id="GO:0005730">
    <property type="term" value="C:nucleolus"/>
    <property type="evidence" value="ECO:0007669"/>
    <property type="project" value="TreeGrafter"/>
</dbReference>
<comment type="caution">
    <text evidence="3">The sequence shown here is derived from an EMBL/GenBank/DDBJ whole genome shotgun (WGS) entry which is preliminary data.</text>
</comment>
<dbReference type="Pfam" id="PF05291">
    <property type="entry name" value="Bystin"/>
    <property type="match status" value="1"/>
</dbReference>
<gene>
    <name evidence="3" type="ORF">C8Q69DRAFT_396091</name>
</gene>
<dbReference type="GO" id="GO:0030688">
    <property type="term" value="C:preribosome, small subunit precursor"/>
    <property type="evidence" value="ECO:0007669"/>
    <property type="project" value="TreeGrafter"/>
</dbReference>
<reference evidence="3 4" key="1">
    <citation type="journal article" date="2018" name="Front. Microbiol.">
        <title>Genomic and genetic insights into a cosmopolitan fungus, Paecilomyces variotii (Eurotiales).</title>
        <authorList>
            <person name="Urquhart A.S."/>
            <person name="Mondo S.J."/>
            <person name="Makela M.R."/>
            <person name="Hane J.K."/>
            <person name="Wiebenga A."/>
            <person name="He G."/>
            <person name="Mihaltcheva S."/>
            <person name="Pangilinan J."/>
            <person name="Lipzen A."/>
            <person name="Barry K."/>
            <person name="de Vries R.P."/>
            <person name="Grigoriev I.V."/>
            <person name="Idnurm A."/>
        </authorList>
    </citation>
    <scope>NUCLEOTIDE SEQUENCE [LARGE SCALE GENOMIC DNA]</scope>
    <source>
        <strain evidence="3 4">CBS 101075</strain>
    </source>
</reference>
<feature type="compositionally biased region" description="Basic residues" evidence="2">
    <location>
        <begin position="29"/>
        <end position="39"/>
    </location>
</feature>
<dbReference type="PANTHER" id="PTHR12821:SF0">
    <property type="entry name" value="BYSTIN"/>
    <property type="match status" value="1"/>
</dbReference>
<dbReference type="STRING" id="264951.A0A443I6B9"/>
<organism evidence="3 4">
    <name type="scientific">Byssochlamys spectabilis</name>
    <name type="common">Paecilomyces variotii</name>
    <dbReference type="NCBI Taxonomy" id="264951"/>
    <lineage>
        <taxon>Eukaryota</taxon>
        <taxon>Fungi</taxon>
        <taxon>Dikarya</taxon>
        <taxon>Ascomycota</taxon>
        <taxon>Pezizomycotina</taxon>
        <taxon>Eurotiomycetes</taxon>
        <taxon>Eurotiomycetidae</taxon>
        <taxon>Eurotiales</taxon>
        <taxon>Thermoascaceae</taxon>
        <taxon>Paecilomyces</taxon>
    </lineage>
</organism>
<feature type="compositionally biased region" description="Low complexity" evidence="2">
    <location>
        <begin position="1"/>
        <end position="12"/>
    </location>
</feature>
<dbReference type="GeneID" id="39596996"/>
<dbReference type="Proteomes" id="UP000283841">
    <property type="component" value="Unassembled WGS sequence"/>
</dbReference>
<dbReference type="GO" id="GO:0030515">
    <property type="term" value="F:snoRNA binding"/>
    <property type="evidence" value="ECO:0007669"/>
    <property type="project" value="TreeGrafter"/>
</dbReference>